<keyword evidence="2" id="KW-1185">Reference proteome</keyword>
<gene>
    <name evidence="1" type="ORF">SAMN06295909_2451</name>
</gene>
<protein>
    <submittedName>
        <fullName evidence="1">Uncharacterized protein</fullName>
    </submittedName>
</protein>
<dbReference type="Proteomes" id="UP000194464">
    <property type="component" value="Unassembled WGS sequence"/>
</dbReference>
<comment type="caution">
    <text evidence="1">The sequence shown here is derived from an EMBL/GenBank/DDBJ whole genome shotgun (WGS) entry which is preliminary data.</text>
</comment>
<sequence>MSQRWVLVHEGSAYELPSQAVARFMQRRISRARSSGQVLPLCVPVPGSVDIVTVIIDASTRVSVRSPRHS</sequence>
<reference evidence="1 2" key="1">
    <citation type="submission" date="2017-04" db="EMBL/GenBank/DDBJ databases">
        <authorList>
            <person name="Varghese N."/>
            <person name="Submissions S."/>
        </authorList>
    </citation>
    <scope>NUCLEOTIDE SEQUENCE [LARGE SCALE GENOMIC DNA]</scope>
    <source>
        <strain evidence="1 2">VKM Ac-1784</strain>
    </source>
</reference>
<name>A0ABY1RE50_9MICO</name>
<evidence type="ECO:0000313" key="1">
    <source>
        <dbReference type="EMBL" id="SMQ71129.1"/>
    </source>
</evidence>
<proteinExistence type="predicted"/>
<organism evidence="1 2">
    <name type="scientific">Plantibacter elymi</name>
    <name type="common">nom. nud.</name>
    <dbReference type="NCBI Taxonomy" id="199708"/>
    <lineage>
        <taxon>Bacteria</taxon>
        <taxon>Bacillati</taxon>
        <taxon>Actinomycetota</taxon>
        <taxon>Actinomycetes</taxon>
        <taxon>Micrococcales</taxon>
        <taxon>Microbacteriaceae</taxon>
        <taxon>Plantibacter</taxon>
    </lineage>
</organism>
<evidence type="ECO:0000313" key="2">
    <source>
        <dbReference type="Proteomes" id="UP000194464"/>
    </source>
</evidence>
<dbReference type="EMBL" id="FXWJ01000003">
    <property type="protein sequence ID" value="SMQ71129.1"/>
    <property type="molecule type" value="Genomic_DNA"/>
</dbReference>
<accession>A0ABY1RE50</accession>